<dbReference type="AlphaFoldDB" id="A0A367JD17"/>
<dbReference type="Gene3D" id="2.40.50.690">
    <property type="match status" value="1"/>
</dbReference>
<reference evidence="4 5" key="1">
    <citation type="journal article" date="2018" name="G3 (Bethesda)">
        <title>Phylogenetic and Phylogenomic Definition of Rhizopus Species.</title>
        <authorList>
            <person name="Gryganskyi A.P."/>
            <person name="Golan J."/>
            <person name="Dolatabadi S."/>
            <person name="Mondo S."/>
            <person name="Robb S."/>
            <person name="Idnurm A."/>
            <person name="Muszewska A."/>
            <person name="Steczkiewicz K."/>
            <person name="Masonjones S."/>
            <person name="Liao H.L."/>
            <person name="Gajdeczka M.T."/>
            <person name="Anike F."/>
            <person name="Vuek A."/>
            <person name="Anishchenko I.M."/>
            <person name="Voigt K."/>
            <person name="de Hoog G.S."/>
            <person name="Smith M.E."/>
            <person name="Heitman J."/>
            <person name="Vilgalys R."/>
            <person name="Stajich J.E."/>
        </authorList>
    </citation>
    <scope>NUCLEOTIDE SEQUENCE [LARGE SCALE GENOMIC DNA]</scope>
    <source>
        <strain evidence="4 5">CBS 357.93</strain>
    </source>
</reference>
<gene>
    <name evidence="4" type="ORF">CU097_006610</name>
</gene>
<dbReference type="PANTHER" id="PTHR23355:SF9">
    <property type="entry name" value="DIS3-LIKE EXONUCLEASE 2"/>
    <property type="match status" value="1"/>
</dbReference>
<dbReference type="Gene3D" id="2.40.50.700">
    <property type="match status" value="1"/>
</dbReference>
<proteinExistence type="inferred from homology"/>
<name>A0A367JD17_RHIAZ</name>
<sequence length="849" mass="97071">MNLLEGQTAPESTRGLFDFPEPTKRREKQQQRRRSVELTPRPASTYRASLQPVNEETIMMSRADVLAETEAKLTRRLSEPVTKRATPTSRPASARLSTGSMSSLFDRKPLFTSHLPFSSVLPHIKSHVLVSGLLRVNRRNRSNAYVFSEELNSDIYICGSRDRNRALEGDYVAVKLVEVERVLMEKHEKEEAKLARNHGQPLIRKPDEEDEKEIIFGGEDDVEQIPPKYCGTVVAILDRAQNQVFSGTLGLTRPSHKKSDGPQQERRNSMNSPPRIIWFKPTDKRVPLIAIPVEQAPPGFVENPNLFEHRLFLSSIRRWPITSLHPFGVLERELGSVKDVEVQLDAIFADNNASTDVLSLDASLTDAFKDRLDLRHVPCFTIGKDKQNALSIEQMEEMVKVGFHVADVTSLVELDSQLEKEARSRGIQMDGVLKQIPIWPDELRERVELTENKDRGAFSVIWTFTEDGKIADTWFGRTLIHSSTMLTDKNVRDILDLDSIDEEGVETDILTLYSVACMLHSNRRHGLKRPQLVFHFEQDSTKPSQVEVSDHWQVLFEEFQILANKYVAQKIASHLPDQALLVSQPPHHTRKLKELVNYLKEFGYTLDPHAFEQSIDRMTPPEAQQVVRALLLKTFSTEKYFCTGAYDISRFYHHGLDVPLYTHFASPLTRYTDALVHYQLQSALSDTTFHLDTEAVQRIAQQCNAKAKAARQILESAQHLFLSCYLDSVQQYDAVVVGIQEGAFDVIVLPLLLERRIHTIHLPLKSDTFDPNENKLHLIWQTSQQQQQQQTSPTNQKRRSICQKQEEDVLFPEEARQVIAPFDVIRVIVESYPVRNPPLIRVLARNPFE</sequence>
<evidence type="ECO:0000256" key="1">
    <source>
        <dbReference type="ARBA" id="ARBA00005785"/>
    </source>
</evidence>
<dbReference type="GO" id="GO:0003723">
    <property type="term" value="F:RNA binding"/>
    <property type="evidence" value="ECO:0007669"/>
    <property type="project" value="InterPro"/>
</dbReference>
<dbReference type="FunFam" id="2.40.50.700:FF:000002">
    <property type="entry name" value="Cell wall biogenesis protein"/>
    <property type="match status" value="1"/>
</dbReference>
<feature type="region of interest" description="Disordered" evidence="2">
    <location>
        <begin position="248"/>
        <end position="276"/>
    </location>
</feature>
<dbReference type="GO" id="GO:0006402">
    <property type="term" value="P:mRNA catabolic process"/>
    <property type="evidence" value="ECO:0007669"/>
    <property type="project" value="TreeGrafter"/>
</dbReference>
<dbReference type="Gene3D" id="2.40.50.140">
    <property type="entry name" value="Nucleic acid-binding proteins"/>
    <property type="match status" value="1"/>
</dbReference>
<accession>A0A367JD17</accession>
<dbReference type="SUPFAM" id="SSF50249">
    <property type="entry name" value="Nucleic acid-binding proteins"/>
    <property type="match status" value="2"/>
</dbReference>
<feature type="region of interest" description="Disordered" evidence="2">
    <location>
        <begin position="1"/>
        <end position="48"/>
    </location>
</feature>
<comment type="caution">
    <text evidence="4">The sequence shown here is derived from an EMBL/GenBank/DDBJ whole genome shotgun (WGS) entry which is preliminary data.</text>
</comment>
<evidence type="ECO:0000256" key="2">
    <source>
        <dbReference type="SAM" id="MobiDB-lite"/>
    </source>
</evidence>
<dbReference type="Pfam" id="PF00773">
    <property type="entry name" value="RNB"/>
    <property type="match status" value="1"/>
</dbReference>
<dbReference type="Pfam" id="PF17877">
    <property type="entry name" value="Dis3l2_C_term"/>
    <property type="match status" value="1"/>
</dbReference>
<dbReference type="InterPro" id="IPR041093">
    <property type="entry name" value="Dis3l2-like_C"/>
</dbReference>
<evidence type="ECO:0000259" key="3">
    <source>
        <dbReference type="SMART" id="SM00955"/>
    </source>
</evidence>
<dbReference type="OrthoDB" id="372421at2759"/>
<evidence type="ECO:0000313" key="4">
    <source>
        <dbReference type="EMBL" id="RCH87862.1"/>
    </source>
</evidence>
<dbReference type="PANTHER" id="PTHR23355">
    <property type="entry name" value="RIBONUCLEASE"/>
    <property type="match status" value="1"/>
</dbReference>
<organism evidence="4 5">
    <name type="scientific">Rhizopus azygosporus</name>
    <name type="common">Rhizopus microsporus var. azygosporus</name>
    <dbReference type="NCBI Taxonomy" id="86630"/>
    <lineage>
        <taxon>Eukaryota</taxon>
        <taxon>Fungi</taxon>
        <taxon>Fungi incertae sedis</taxon>
        <taxon>Mucoromycota</taxon>
        <taxon>Mucoromycotina</taxon>
        <taxon>Mucoromycetes</taxon>
        <taxon>Mucorales</taxon>
        <taxon>Mucorineae</taxon>
        <taxon>Rhizopodaceae</taxon>
        <taxon>Rhizopus</taxon>
    </lineage>
</organism>
<dbReference type="GO" id="GO:0000175">
    <property type="term" value="F:3'-5'-RNA exonuclease activity"/>
    <property type="evidence" value="ECO:0007669"/>
    <property type="project" value="TreeGrafter"/>
</dbReference>
<feature type="domain" description="RNB" evidence="3">
    <location>
        <begin position="371"/>
        <end position="686"/>
    </location>
</feature>
<feature type="compositionally biased region" description="Basic and acidic residues" evidence="2">
    <location>
        <begin position="257"/>
        <end position="268"/>
    </location>
</feature>
<evidence type="ECO:0000313" key="5">
    <source>
        <dbReference type="Proteomes" id="UP000252139"/>
    </source>
</evidence>
<dbReference type="STRING" id="86630.A0A367JD17"/>
<dbReference type="InterPro" id="IPR001900">
    <property type="entry name" value="RNase_II/R"/>
</dbReference>
<dbReference type="Pfam" id="PF17849">
    <property type="entry name" value="OB_Dis3"/>
    <property type="match status" value="1"/>
</dbReference>
<dbReference type="InterPro" id="IPR050180">
    <property type="entry name" value="RNR_Ribonuclease"/>
</dbReference>
<dbReference type="GO" id="GO:0000932">
    <property type="term" value="C:P-body"/>
    <property type="evidence" value="ECO:0007669"/>
    <property type="project" value="TreeGrafter"/>
</dbReference>
<dbReference type="Proteomes" id="UP000252139">
    <property type="component" value="Unassembled WGS sequence"/>
</dbReference>
<keyword evidence="5" id="KW-1185">Reference proteome</keyword>
<dbReference type="SMART" id="SM00955">
    <property type="entry name" value="RNB"/>
    <property type="match status" value="1"/>
</dbReference>
<dbReference type="InterPro" id="IPR041505">
    <property type="entry name" value="Dis3_CSD2"/>
</dbReference>
<comment type="similarity">
    <text evidence="1">Belongs to the RNR ribonuclease family.</text>
</comment>
<feature type="compositionally biased region" description="Basic and acidic residues" evidence="2">
    <location>
        <begin position="21"/>
        <end position="36"/>
    </location>
</feature>
<dbReference type="InterPro" id="IPR012340">
    <property type="entry name" value="NA-bd_OB-fold"/>
</dbReference>
<feature type="compositionally biased region" description="Polar residues" evidence="2">
    <location>
        <begin position="85"/>
        <end position="97"/>
    </location>
</feature>
<dbReference type="EMBL" id="PJQL01001577">
    <property type="protein sequence ID" value="RCH87862.1"/>
    <property type="molecule type" value="Genomic_DNA"/>
</dbReference>
<protein>
    <recommendedName>
        <fullName evidence="3">RNB domain-containing protein</fullName>
    </recommendedName>
</protein>
<feature type="region of interest" description="Disordered" evidence="2">
    <location>
        <begin position="76"/>
        <end position="97"/>
    </location>
</feature>